<dbReference type="AlphaFoldDB" id="K9WA67"/>
<reference evidence="1 2" key="1">
    <citation type="submission" date="2012-06" db="EMBL/GenBank/DDBJ databases">
        <title>Finished chromosome of genome of Microcoleus sp. PCC 7113.</title>
        <authorList>
            <consortium name="US DOE Joint Genome Institute"/>
            <person name="Gugger M."/>
            <person name="Coursin T."/>
            <person name="Rippka R."/>
            <person name="Tandeau De Marsac N."/>
            <person name="Huntemann M."/>
            <person name="Wei C.-L."/>
            <person name="Han J."/>
            <person name="Detter J.C."/>
            <person name="Han C."/>
            <person name="Tapia R."/>
            <person name="Chen A."/>
            <person name="Kyrpides N."/>
            <person name="Mavromatis K."/>
            <person name="Markowitz V."/>
            <person name="Szeto E."/>
            <person name="Ivanova N."/>
            <person name="Pagani I."/>
            <person name="Pati A."/>
            <person name="Goodwin L."/>
            <person name="Nordberg H.P."/>
            <person name="Cantor M.N."/>
            <person name="Hua S.X."/>
            <person name="Woyke T."/>
            <person name="Kerfeld C.A."/>
        </authorList>
    </citation>
    <scope>NUCLEOTIDE SEQUENCE [LARGE SCALE GENOMIC DNA]</scope>
    <source>
        <strain evidence="1 2">PCC 7113</strain>
    </source>
</reference>
<dbReference type="HOGENOM" id="CLU_2771292_0_0_3"/>
<dbReference type="KEGG" id="mic:Mic7113_1223"/>
<name>K9WA67_9CYAN</name>
<gene>
    <name evidence="1" type="ORF">Mic7113_1223</name>
</gene>
<accession>K9WA67</accession>
<evidence type="ECO:0000313" key="1">
    <source>
        <dbReference type="EMBL" id="AFZ17113.1"/>
    </source>
</evidence>
<sequence>MKSQSNRPETGAYLENTTLLIPIKLGSQGLILRLTGQAIGTKLVVFVPIVCRRVLVYRSALMPVMLTVL</sequence>
<evidence type="ECO:0000313" key="2">
    <source>
        <dbReference type="Proteomes" id="UP000010471"/>
    </source>
</evidence>
<dbReference type="EMBL" id="CP003630">
    <property type="protein sequence ID" value="AFZ17113.1"/>
    <property type="molecule type" value="Genomic_DNA"/>
</dbReference>
<dbReference type="RefSeq" id="WP_015181273.1">
    <property type="nucleotide sequence ID" value="NC_019738.1"/>
</dbReference>
<dbReference type="STRING" id="1173027.Mic7113_1223"/>
<keyword evidence="2" id="KW-1185">Reference proteome</keyword>
<dbReference type="Proteomes" id="UP000010471">
    <property type="component" value="Chromosome"/>
</dbReference>
<protein>
    <submittedName>
        <fullName evidence="1">Uncharacterized protein</fullName>
    </submittedName>
</protein>
<organism evidence="1 2">
    <name type="scientific">Allocoleopsis franciscana PCC 7113</name>
    <dbReference type="NCBI Taxonomy" id="1173027"/>
    <lineage>
        <taxon>Bacteria</taxon>
        <taxon>Bacillati</taxon>
        <taxon>Cyanobacteriota</taxon>
        <taxon>Cyanophyceae</taxon>
        <taxon>Coleofasciculales</taxon>
        <taxon>Coleofasciculaceae</taxon>
        <taxon>Allocoleopsis</taxon>
        <taxon>Allocoleopsis franciscana</taxon>
    </lineage>
</organism>
<proteinExistence type="predicted"/>